<evidence type="ECO:0000259" key="2">
    <source>
        <dbReference type="SMART" id="SM00382"/>
    </source>
</evidence>
<name>A0A6I6DE77_9FIRM</name>
<feature type="region of interest" description="Disordered" evidence="1">
    <location>
        <begin position="730"/>
        <end position="759"/>
    </location>
</feature>
<dbReference type="PANTHER" id="PTHR37291">
    <property type="entry name" value="5-METHYLCYTOSINE-SPECIFIC RESTRICTION ENZYME B"/>
    <property type="match status" value="1"/>
</dbReference>
<protein>
    <submittedName>
        <fullName evidence="3">ATPase AAA</fullName>
    </submittedName>
</protein>
<organism evidence="3 4">
    <name type="scientific">Candidatus Syntrophocurvum alkaliphilum</name>
    <dbReference type="NCBI Taxonomy" id="2293317"/>
    <lineage>
        <taxon>Bacteria</taxon>
        <taxon>Bacillati</taxon>
        <taxon>Bacillota</taxon>
        <taxon>Clostridia</taxon>
        <taxon>Eubacteriales</taxon>
        <taxon>Syntrophomonadaceae</taxon>
        <taxon>Candidatus Syntrophocurvum</taxon>
    </lineage>
</organism>
<dbReference type="GO" id="GO:0005524">
    <property type="term" value="F:ATP binding"/>
    <property type="evidence" value="ECO:0007669"/>
    <property type="project" value="InterPro"/>
</dbReference>
<dbReference type="RefSeq" id="WP_156203369.1">
    <property type="nucleotide sequence ID" value="NZ_CP046457.1"/>
</dbReference>
<dbReference type="SUPFAM" id="SSF52540">
    <property type="entry name" value="P-loop containing nucleoside triphosphate hydrolases"/>
    <property type="match status" value="1"/>
</dbReference>
<dbReference type="AlphaFoldDB" id="A0A6I6DE77"/>
<dbReference type="REBASE" id="376985">
    <property type="entry name" value="SalB2MMcrBCP"/>
</dbReference>
<dbReference type="KEGG" id="salq:SYNTR_0884"/>
<dbReference type="EMBL" id="CP046457">
    <property type="protein sequence ID" value="QGT99477.1"/>
    <property type="molecule type" value="Genomic_DNA"/>
</dbReference>
<dbReference type="Pfam" id="PF07728">
    <property type="entry name" value="AAA_5"/>
    <property type="match status" value="1"/>
</dbReference>
<keyword evidence="4" id="KW-1185">Reference proteome</keyword>
<dbReference type="InterPro" id="IPR011704">
    <property type="entry name" value="ATPase_dyneun-rel_AAA"/>
</dbReference>
<proteinExistence type="predicted"/>
<dbReference type="InterPro" id="IPR052934">
    <property type="entry name" value="Methyl-DNA_Rec/Restrict_Enz"/>
</dbReference>
<evidence type="ECO:0000256" key="1">
    <source>
        <dbReference type="SAM" id="MobiDB-lite"/>
    </source>
</evidence>
<dbReference type="Gene3D" id="3.40.50.300">
    <property type="entry name" value="P-loop containing nucleotide triphosphate hydrolases"/>
    <property type="match status" value="1"/>
</dbReference>
<gene>
    <name evidence="3" type="ORF">SYNTR_0884</name>
</gene>
<feature type="compositionally biased region" description="Acidic residues" evidence="1">
    <location>
        <begin position="740"/>
        <end position="752"/>
    </location>
</feature>
<evidence type="ECO:0000313" key="4">
    <source>
        <dbReference type="Proteomes" id="UP000426444"/>
    </source>
</evidence>
<dbReference type="OrthoDB" id="9781481at2"/>
<dbReference type="GO" id="GO:0016887">
    <property type="term" value="F:ATP hydrolysis activity"/>
    <property type="evidence" value="ECO:0007669"/>
    <property type="project" value="InterPro"/>
</dbReference>
<evidence type="ECO:0000313" key="3">
    <source>
        <dbReference type="EMBL" id="QGT99477.1"/>
    </source>
</evidence>
<dbReference type="PANTHER" id="PTHR37291:SF1">
    <property type="entry name" value="TYPE IV METHYL-DIRECTED RESTRICTION ENZYME ECOKMCRB SUBUNIT"/>
    <property type="match status" value="1"/>
</dbReference>
<accession>A0A6I6DE77</accession>
<sequence>MDFKNKIIEIYQKMLAEDKFLPEDRLKEGYEIFKDKFAPAKLKNLDGEILLETIFNHGNRDSLVYWLEFKNDDELQTNRYGGIGGGSALKFGIYKRKEDGKWITGSSKDMRELDLEEAIIVARERRDLLVKGAELISLIGDNYEDETYLKLQEKIDKELDNLGNLGWVHKYYHMIYPDKIDDFHSVEWQNFYLIKMHEKPLKPYGRYALAGQYMRLATQLNMPINYFTGVLMKLFGSPHNYWRIGTTDDSQSYWAQMLKDGYVSIGWPKLGDLNNLENMSNKEAKEYLKNQLSEKYPNTPQAIGRTANQILSFYKDIKKEDIVIAAEGQKILGIGRVIGDYEYKEGLSFPHCLNVRWFINVNEKLPNPSEGLMTTVNQYKNYDNLIAIEGLMNSAEPIKEFPQQPQRTLESLSGIIKRIEEILQRKNQVIIYGPPGTGKTYWAEKACLELAARKAFRKTYAETNDDEKAYLLGDGKSKGVVRFCCFHPSYGYEDFIEGIKPSISNGQTVFSLKDGIFKNICQEAVNNSDKNYYLIIDEINRGDISRIFGELITIIETGKRGKEMILPLSGDSFSVPENVFIVGTMNTADRSIALLDVALRRRFGFFELMPDYSLLSEITIENLPMGLWLSELNKRVVEHVGRDARNLQIGHSYFMEKDHPIKDFDKLRKVIQEDVIPLIEEYCYGDYHTISKIIGSRFVNTSTQEINHDLFKFTNKSELISALLEPKPEIATSSSVKQEENDEDDYEIDNEDIGGVQES</sequence>
<dbReference type="CDD" id="cd00009">
    <property type="entry name" value="AAA"/>
    <property type="match status" value="1"/>
</dbReference>
<dbReference type="Proteomes" id="UP000426444">
    <property type="component" value="Chromosome"/>
</dbReference>
<feature type="domain" description="AAA+ ATPase" evidence="2">
    <location>
        <begin position="425"/>
        <end position="613"/>
    </location>
</feature>
<dbReference type="SMART" id="SM00382">
    <property type="entry name" value="AAA"/>
    <property type="match status" value="1"/>
</dbReference>
<dbReference type="InterPro" id="IPR003593">
    <property type="entry name" value="AAA+_ATPase"/>
</dbReference>
<dbReference type="InterPro" id="IPR027417">
    <property type="entry name" value="P-loop_NTPase"/>
</dbReference>
<reference evidence="4" key="1">
    <citation type="journal article" date="2019" name="Microbiology">
        <title>Complete Genome Sequence of an Uncultured Bacterium of the Candidate Phylum Bipolaricaulota.</title>
        <authorList>
            <person name="Kadnikov V.V."/>
            <person name="Mardanov A.V."/>
            <person name="Beletsky A.V."/>
            <person name="Frank Y.A."/>
            <person name="Karnachuk O.V."/>
            <person name="Ravin N.V."/>
        </authorList>
    </citation>
    <scope>NUCLEOTIDE SEQUENCE [LARGE SCALE GENOMIC DNA]</scope>
</reference>